<dbReference type="OrthoDB" id="5954308at2759"/>
<organism evidence="7 8">
    <name type="scientific">Aspergillus ellipticus CBS 707.79</name>
    <dbReference type="NCBI Taxonomy" id="1448320"/>
    <lineage>
        <taxon>Eukaryota</taxon>
        <taxon>Fungi</taxon>
        <taxon>Dikarya</taxon>
        <taxon>Ascomycota</taxon>
        <taxon>Pezizomycotina</taxon>
        <taxon>Eurotiomycetes</taxon>
        <taxon>Eurotiomycetidae</taxon>
        <taxon>Eurotiales</taxon>
        <taxon>Aspergillaceae</taxon>
        <taxon>Aspergillus</taxon>
        <taxon>Aspergillus subgen. Circumdati</taxon>
    </lineage>
</organism>
<keyword evidence="4" id="KW-0560">Oxidoreductase</keyword>
<evidence type="ECO:0000256" key="2">
    <source>
        <dbReference type="ARBA" id="ARBA00022692"/>
    </source>
</evidence>
<keyword evidence="2" id="KW-0812">Transmembrane</keyword>
<dbReference type="EMBL" id="KZ826067">
    <property type="protein sequence ID" value="PYH88764.1"/>
    <property type="molecule type" value="Genomic_DNA"/>
</dbReference>
<evidence type="ECO:0000313" key="8">
    <source>
        <dbReference type="Proteomes" id="UP000247810"/>
    </source>
</evidence>
<protein>
    <submittedName>
        <fullName evidence="7">DUF1772-domain-containing protein</fullName>
    </submittedName>
</protein>
<dbReference type="VEuPathDB" id="FungiDB:BO71DRAFT_435420"/>
<evidence type="ECO:0000256" key="4">
    <source>
        <dbReference type="ARBA" id="ARBA00023033"/>
    </source>
</evidence>
<dbReference type="GO" id="GO:0016020">
    <property type="term" value="C:membrane"/>
    <property type="evidence" value="ECO:0007669"/>
    <property type="project" value="UniProtKB-SubCell"/>
</dbReference>
<name>A0A319CUD5_9EURO</name>
<dbReference type="PANTHER" id="PTHR35042:SF1">
    <property type="entry name" value="DUF1772-DOMAIN-CONTAINING PROTEIN"/>
    <property type="match status" value="1"/>
</dbReference>
<evidence type="ECO:0000256" key="5">
    <source>
        <dbReference type="ARBA" id="ARBA00023136"/>
    </source>
</evidence>
<comment type="similarity">
    <text evidence="6">Belongs to the anthrone oxygenase family.</text>
</comment>
<dbReference type="AlphaFoldDB" id="A0A319CUD5"/>
<dbReference type="PANTHER" id="PTHR35042">
    <property type="entry name" value="ANTHRONE OXYGENASE ENCC"/>
    <property type="match status" value="1"/>
</dbReference>
<evidence type="ECO:0000313" key="7">
    <source>
        <dbReference type="EMBL" id="PYH88764.1"/>
    </source>
</evidence>
<gene>
    <name evidence="7" type="ORF">BO71DRAFT_435420</name>
</gene>
<evidence type="ECO:0000256" key="3">
    <source>
        <dbReference type="ARBA" id="ARBA00022989"/>
    </source>
</evidence>
<dbReference type="Pfam" id="PF08592">
    <property type="entry name" value="Anthrone_oxy"/>
    <property type="match status" value="1"/>
</dbReference>
<proteinExistence type="inferred from homology"/>
<sequence>MSAYPPSFRISQALGLAGAAWLSGSITSLSLLTIPSLLASHSTHTISLATLTQQFRLVYEYGKQRMPPVALLTATNFLYLAWSVRPGTALAVLAPRHSAVGYAVAVALTVGIVPWTAAAMGRVNAGLLGWEESVDGKREGEEERVVGLLRRWGWLNVGRGLLPLLGGLVSVVAGV</sequence>
<evidence type="ECO:0000256" key="6">
    <source>
        <dbReference type="ARBA" id="ARBA00034313"/>
    </source>
</evidence>
<accession>A0A319CUD5</accession>
<dbReference type="GO" id="GO:0004497">
    <property type="term" value="F:monooxygenase activity"/>
    <property type="evidence" value="ECO:0007669"/>
    <property type="project" value="UniProtKB-KW"/>
</dbReference>
<keyword evidence="8" id="KW-1185">Reference proteome</keyword>
<evidence type="ECO:0000256" key="1">
    <source>
        <dbReference type="ARBA" id="ARBA00004141"/>
    </source>
</evidence>
<reference evidence="7 8" key="1">
    <citation type="submission" date="2018-02" db="EMBL/GenBank/DDBJ databases">
        <title>The genomes of Aspergillus section Nigri reveals drivers in fungal speciation.</title>
        <authorList>
            <consortium name="DOE Joint Genome Institute"/>
            <person name="Vesth T.C."/>
            <person name="Nybo J."/>
            <person name="Theobald S."/>
            <person name="Brandl J."/>
            <person name="Frisvad J.C."/>
            <person name="Nielsen K.F."/>
            <person name="Lyhne E.K."/>
            <person name="Kogle M.E."/>
            <person name="Kuo A."/>
            <person name="Riley R."/>
            <person name="Clum A."/>
            <person name="Nolan M."/>
            <person name="Lipzen A."/>
            <person name="Salamov A."/>
            <person name="Henrissat B."/>
            <person name="Wiebenga A."/>
            <person name="De vries R.P."/>
            <person name="Grigoriev I.V."/>
            <person name="Mortensen U.H."/>
            <person name="Andersen M.R."/>
            <person name="Baker S.E."/>
        </authorList>
    </citation>
    <scope>NUCLEOTIDE SEQUENCE [LARGE SCALE GENOMIC DNA]</scope>
    <source>
        <strain evidence="7 8">CBS 707.79</strain>
    </source>
</reference>
<dbReference type="InterPro" id="IPR013901">
    <property type="entry name" value="Anthrone_oxy"/>
</dbReference>
<comment type="subcellular location">
    <subcellularLocation>
        <location evidence="1">Membrane</location>
        <topology evidence="1">Multi-pass membrane protein</topology>
    </subcellularLocation>
</comment>
<keyword evidence="4" id="KW-0503">Monooxygenase</keyword>
<dbReference type="Proteomes" id="UP000247810">
    <property type="component" value="Unassembled WGS sequence"/>
</dbReference>
<keyword evidence="3" id="KW-1133">Transmembrane helix</keyword>
<keyword evidence="5" id="KW-0472">Membrane</keyword>